<dbReference type="InterPro" id="IPR050951">
    <property type="entry name" value="Retrovirus_Pol_polyprotein"/>
</dbReference>
<evidence type="ECO:0000256" key="1">
    <source>
        <dbReference type="ARBA" id="ARBA00022679"/>
    </source>
</evidence>
<dbReference type="GO" id="GO:0015074">
    <property type="term" value="P:DNA integration"/>
    <property type="evidence" value="ECO:0007669"/>
    <property type="project" value="InterPro"/>
</dbReference>
<dbReference type="SUPFAM" id="SSF56672">
    <property type="entry name" value="DNA/RNA polymerases"/>
    <property type="match status" value="1"/>
</dbReference>
<keyword evidence="4" id="KW-0255">Endonuclease</keyword>
<dbReference type="InterPro" id="IPR000477">
    <property type="entry name" value="RT_dom"/>
</dbReference>
<evidence type="ECO:0000313" key="8">
    <source>
        <dbReference type="EMBL" id="RDX95816.1"/>
    </source>
</evidence>
<dbReference type="GO" id="GO:0003676">
    <property type="term" value="F:nucleic acid binding"/>
    <property type="evidence" value="ECO:0007669"/>
    <property type="project" value="InterPro"/>
</dbReference>
<dbReference type="SUPFAM" id="SSF53098">
    <property type="entry name" value="Ribonuclease H-like"/>
    <property type="match status" value="1"/>
</dbReference>
<dbReference type="Gene3D" id="3.10.20.370">
    <property type="match status" value="1"/>
</dbReference>
<dbReference type="Gene3D" id="3.30.70.270">
    <property type="match status" value="1"/>
</dbReference>
<dbReference type="GO" id="GO:0003964">
    <property type="term" value="F:RNA-directed DNA polymerase activity"/>
    <property type="evidence" value="ECO:0007669"/>
    <property type="project" value="UniProtKB-KW"/>
</dbReference>
<accession>A0A371GZD6</accession>
<dbReference type="Gene3D" id="3.10.10.10">
    <property type="entry name" value="HIV Type 1 Reverse Transcriptase, subunit A, domain 1"/>
    <property type="match status" value="1"/>
</dbReference>
<dbReference type="InterPro" id="IPR001584">
    <property type="entry name" value="Integrase_cat-core"/>
</dbReference>
<dbReference type="Pfam" id="PF00665">
    <property type="entry name" value="rve"/>
    <property type="match status" value="1"/>
</dbReference>
<dbReference type="FunFam" id="3.10.20.370:FF:000001">
    <property type="entry name" value="Retrovirus-related Pol polyprotein from transposon 17.6-like protein"/>
    <property type="match status" value="1"/>
</dbReference>
<evidence type="ECO:0000313" key="9">
    <source>
        <dbReference type="Proteomes" id="UP000257109"/>
    </source>
</evidence>
<dbReference type="EMBL" id="QJKJ01004039">
    <property type="protein sequence ID" value="RDX95816.1"/>
    <property type="molecule type" value="Genomic_DNA"/>
</dbReference>
<protein>
    <recommendedName>
        <fullName evidence="7">Integrase catalytic domain-containing protein</fullName>
    </recommendedName>
</protein>
<evidence type="ECO:0000256" key="4">
    <source>
        <dbReference type="ARBA" id="ARBA00022759"/>
    </source>
</evidence>
<dbReference type="Pfam" id="PF17921">
    <property type="entry name" value="Integrase_H2C2"/>
    <property type="match status" value="1"/>
</dbReference>
<feature type="non-terminal residue" evidence="8">
    <location>
        <position position="1"/>
    </location>
</feature>
<name>A0A371GZD6_MUCPR</name>
<dbReference type="CDD" id="cd01647">
    <property type="entry name" value="RT_LTR"/>
    <property type="match status" value="1"/>
</dbReference>
<gene>
    <name evidence="8" type="ORF">CR513_21599</name>
</gene>
<dbReference type="Proteomes" id="UP000257109">
    <property type="component" value="Unassembled WGS sequence"/>
</dbReference>
<dbReference type="InterPro" id="IPR043128">
    <property type="entry name" value="Rev_trsase/Diguanyl_cyclase"/>
</dbReference>
<organism evidence="8 9">
    <name type="scientific">Mucuna pruriens</name>
    <name type="common">Velvet bean</name>
    <name type="synonym">Dolichos pruriens</name>
    <dbReference type="NCBI Taxonomy" id="157652"/>
    <lineage>
        <taxon>Eukaryota</taxon>
        <taxon>Viridiplantae</taxon>
        <taxon>Streptophyta</taxon>
        <taxon>Embryophyta</taxon>
        <taxon>Tracheophyta</taxon>
        <taxon>Spermatophyta</taxon>
        <taxon>Magnoliopsida</taxon>
        <taxon>eudicotyledons</taxon>
        <taxon>Gunneridae</taxon>
        <taxon>Pentapetalae</taxon>
        <taxon>rosids</taxon>
        <taxon>fabids</taxon>
        <taxon>Fabales</taxon>
        <taxon>Fabaceae</taxon>
        <taxon>Papilionoideae</taxon>
        <taxon>50 kb inversion clade</taxon>
        <taxon>NPAAA clade</taxon>
        <taxon>indigoferoid/millettioid clade</taxon>
        <taxon>Phaseoleae</taxon>
        <taxon>Mucuna</taxon>
    </lineage>
</organism>
<dbReference type="GO" id="GO:0004519">
    <property type="term" value="F:endonuclease activity"/>
    <property type="evidence" value="ECO:0007669"/>
    <property type="project" value="UniProtKB-KW"/>
</dbReference>
<dbReference type="InterPro" id="IPR041588">
    <property type="entry name" value="Integrase_H2C2"/>
</dbReference>
<reference evidence="8" key="1">
    <citation type="submission" date="2018-05" db="EMBL/GenBank/DDBJ databases">
        <title>Draft genome of Mucuna pruriens seed.</title>
        <authorList>
            <person name="Nnadi N.E."/>
            <person name="Vos R."/>
            <person name="Hasami M.H."/>
            <person name="Devisetty U.K."/>
            <person name="Aguiy J.C."/>
        </authorList>
    </citation>
    <scope>NUCLEOTIDE SEQUENCE [LARGE SCALE GENOMIC DNA]</scope>
    <source>
        <strain evidence="8">JCA_2017</strain>
    </source>
</reference>
<dbReference type="PROSITE" id="PS50994">
    <property type="entry name" value="INTEGRASE"/>
    <property type="match status" value="1"/>
</dbReference>
<dbReference type="InterPro" id="IPR041373">
    <property type="entry name" value="RT_RNaseH"/>
</dbReference>
<dbReference type="Pfam" id="PF17917">
    <property type="entry name" value="RT_RNaseH"/>
    <property type="match status" value="1"/>
</dbReference>
<evidence type="ECO:0000259" key="7">
    <source>
        <dbReference type="PROSITE" id="PS50994"/>
    </source>
</evidence>
<keyword evidence="2" id="KW-0548">Nucleotidyltransferase</keyword>
<keyword evidence="1" id="KW-0808">Transferase</keyword>
<dbReference type="GO" id="GO:0016787">
    <property type="term" value="F:hydrolase activity"/>
    <property type="evidence" value="ECO:0007669"/>
    <property type="project" value="UniProtKB-KW"/>
</dbReference>
<evidence type="ECO:0000256" key="5">
    <source>
        <dbReference type="ARBA" id="ARBA00022801"/>
    </source>
</evidence>
<dbReference type="Gene3D" id="3.30.420.10">
    <property type="entry name" value="Ribonuclease H-like superfamily/Ribonuclease H"/>
    <property type="match status" value="1"/>
</dbReference>
<dbReference type="OrthoDB" id="10055717at2759"/>
<dbReference type="PANTHER" id="PTHR37984:SF5">
    <property type="entry name" value="PROTEIN NYNRIN-LIKE"/>
    <property type="match status" value="1"/>
</dbReference>
<keyword evidence="3" id="KW-0540">Nuclease</keyword>
<evidence type="ECO:0000256" key="6">
    <source>
        <dbReference type="ARBA" id="ARBA00022918"/>
    </source>
</evidence>
<dbReference type="InterPro" id="IPR036397">
    <property type="entry name" value="RNaseH_sf"/>
</dbReference>
<dbReference type="CDD" id="cd09274">
    <property type="entry name" value="RNase_HI_RT_Ty3"/>
    <property type="match status" value="1"/>
</dbReference>
<comment type="caution">
    <text evidence="8">The sequence shown here is derived from an EMBL/GenBank/DDBJ whole genome shotgun (WGS) entry which is preliminary data.</text>
</comment>
<dbReference type="AlphaFoldDB" id="A0A371GZD6"/>
<sequence>MEGEIKPIRQQQRRLNLTILDVVKKEVTKLLAAGIIYPISDSQWVSPVQVVPKKSGMTIMKHQHDELVSMRIQNSWRVCIDYRKLNQATRKDHFPFPFIDQVLEKLSGKSHYCFLDGFSRYMQIHIAPEDQHKTTFTYPFGTFAYTRMPFDLCNAPSTFQRCMISIFSDLLQDCMEVFMDDFIVYADSFEACLSHLSKVLKRCIDTNLVLNFEKCHFMVIEGILLGHLVSNKGIELDKSKIDIISSLPNPTSGREELKSRLTFAPILQALNWDLPFELMCDASNSTLGAVLGQRAGVGKLAHVIAYASRTMDSAQLNYTTTKKELLAIVFALDKFRSYLFGSKIIMFYDHAALRFLLKKPNAKPRLIRWMLLLQEFNIEIKDKKGAENSVADHLSRIEREEDLMPIKDQFPNEQLLHINTPTPWFADICNFVAASQFPPEASRLCKEKLQSDAKYYIWDDPYLWRLYSDQVIRRCIPDTKINSVLQFCHAAVGGGHYGSTWTARKVLDCGLYWPTIFRDAHQFVSTCDKCQKVGMAISRRHEMPQQPILFCEVFDVWGIDFMGPFPLFNGYSYILLAVDYVSTWVEVVATKTKDAKVVVDFLKSNIFCRFGAPKALISDQRSHFYNRVMSSLLHKYRVAHRIATTYHPQTNGQAEVFNKEIKKTLQKMTNPNRKDWS</sequence>
<dbReference type="InterPro" id="IPR012337">
    <property type="entry name" value="RNaseH-like_sf"/>
</dbReference>
<dbReference type="PANTHER" id="PTHR37984">
    <property type="entry name" value="PROTEIN CBG26694"/>
    <property type="match status" value="1"/>
</dbReference>
<keyword evidence="6" id="KW-0695">RNA-directed DNA polymerase</keyword>
<dbReference type="Gene3D" id="1.10.340.70">
    <property type="match status" value="1"/>
</dbReference>
<feature type="domain" description="Integrase catalytic" evidence="7">
    <location>
        <begin position="543"/>
        <end position="677"/>
    </location>
</feature>
<evidence type="ECO:0000256" key="2">
    <source>
        <dbReference type="ARBA" id="ARBA00022695"/>
    </source>
</evidence>
<evidence type="ECO:0000256" key="3">
    <source>
        <dbReference type="ARBA" id="ARBA00022722"/>
    </source>
</evidence>
<keyword evidence="9" id="KW-1185">Reference proteome</keyword>
<dbReference type="InterPro" id="IPR043502">
    <property type="entry name" value="DNA/RNA_pol_sf"/>
</dbReference>
<proteinExistence type="predicted"/>
<dbReference type="Pfam" id="PF00078">
    <property type="entry name" value="RVT_1"/>
    <property type="match status" value="1"/>
</dbReference>
<keyword evidence="5" id="KW-0378">Hydrolase</keyword>